<reference evidence="3" key="1">
    <citation type="submission" date="2021-03" db="EMBL/GenBank/DDBJ databases">
        <title>Chromosome level genome of the anhydrobiotic midge Polypedilum vanderplanki.</title>
        <authorList>
            <person name="Yoshida Y."/>
            <person name="Kikawada T."/>
            <person name="Gusev O."/>
        </authorList>
    </citation>
    <scope>NUCLEOTIDE SEQUENCE</scope>
    <source>
        <strain evidence="3">NIAS01</strain>
        <tissue evidence="3">Whole body or cell culture</tissue>
    </source>
</reference>
<dbReference type="InterPro" id="IPR049625">
    <property type="entry name" value="Glyco_transf_61_cat"/>
</dbReference>
<feature type="domain" description="Glycosyltransferase 61 catalytic" evidence="2">
    <location>
        <begin position="654"/>
        <end position="754"/>
    </location>
</feature>
<proteinExistence type="predicted"/>
<dbReference type="InterPro" id="IPR012674">
    <property type="entry name" value="Calycin"/>
</dbReference>
<name>A0A9J6BZY0_POLVA</name>
<dbReference type="Proteomes" id="UP001107558">
    <property type="component" value="Chromosome 2"/>
</dbReference>
<dbReference type="PANTHER" id="PTHR10612">
    <property type="entry name" value="APOLIPOPROTEIN D"/>
    <property type="match status" value="1"/>
</dbReference>
<organism evidence="3 4">
    <name type="scientific">Polypedilum vanderplanki</name>
    <name type="common">Sleeping chironomid midge</name>
    <dbReference type="NCBI Taxonomy" id="319348"/>
    <lineage>
        <taxon>Eukaryota</taxon>
        <taxon>Metazoa</taxon>
        <taxon>Ecdysozoa</taxon>
        <taxon>Arthropoda</taxon>
        <taxon>Hexapoda</taxon>
        <taxon>Insecta</taxon>
        <taxon>Pterygota</taxon>
        <taxon>Neoptera</taxon>
        <taxon>Endopterygota</taxon>
        <taxon>Diptera</taxon>
        <taxon>Nematocera</taxon>
        <taxon>Chironomoidea</taxon>
        <taxon>Chironomidae</taxon>
        <taxon>Chironominae</taxon>
        <taxon>Polypedilum</taxon>
        <taxon>Polypedilum</taxon>
    </lineage>
</organism>
<dbReference type="Pfam" id="PF04577">
    <property type="entry name" value="Glyco_transf_61"/>
    <property type="match status" value="1"/>
</dbReference>
<evidence type="ECO:0000259" key="2">
    <source>
        <dbReference type="Pfam" id="PF04577"/>
    </source>
</evidence>
<keyword evidence="4" id="KW-1185">Reference proteome</keyword>
<dbReference type="OrthoDB" id="529273at2759"/>
<dbReference type="PANTHER" id="PTHR10612:SF34">
    <property type="entry name" value="APOLIPOPROTEIN D"/>
    <property type="match status" value="1"/>
</dbReference>
<comment type="caution">
    <text evidence="3">The sequence shown here is derived from an EMBL/GenBank/DDBJ whole genome shotgun (WGS) entry which is preliminary data.</text>
</comment>
<evidence type="ECO:0008006" key="5">
    <source>
        <dbReference type="Google" id="ProtNLM"/>
    </source>
</evidence>
<dbReference type="SUPFAM" id="SSF50814">
    <property type="entry name" value="Lipocalins"/>
    <property type="match status" value="2"/>
</dbReference>
<dbReference type="Pfam" id="PF00061">
    <property type="entry name" value="Lipocalin"/>
    <property type="match status" value="1"/>
</dbReference>
<dbReference type="GO" id="GO:0006629">
    <property type="term" value="P:lipid metabolic process"/>
    <property type="evidence" value="ECO:0007669"/>
    <property type="project" value="TreeGrafter"/>
</dbReference>
<accession>A0A9J6BZY0</accession>
<protein>
    <recommendedName>
        <fullName evidence="5">Glycosyltransferase</fullName>
    </recommendedName>
</protein>
<gene>
    <name evidence="3" type="ORF">PVAND_005052</name>
</gene>
<feature type="domain" description="Lipocalin/cytosolic fatty-acid binding" evidence="1">
    <location>
        <begin position="28"/>
        <end position="137"/>
    </location>
</feature>
<dbReference type="GO" id="GO:0005737">
    <property type="term" value="C:cytoplasm"/>
    <property type="evidence" value="ECO:0007669"/>
    <property type="project" value="TreeGrafter"/>
</dbReference>
<dbReference type="AlphaFoldDB" id="A0A9J6BZY0"/>
<evidence type="ECO:0000259" key="1">
    <source>
        <dbReference type="Pfam" id="PF00061"/>
    </source>
</evidence>
<sequence length="842" mass="99341">MRRTNIKGNKYCPDVHVMSDFKLNDFKGKWYEVFTSIPPSATKSKCEFFSFTPTIYGSLSVYRKYITMNGLEIKMMGVAAELEKSAINMFYPAYPIDAKSYDVLDTDYKNYALLYICDTDYNVWILSRNSSITREHLKPVLNDLALQGLTNFYLYPTDQQNFNCRLRQIPPCLENDEIVRPFINNFNYTRFSNSTWFDIFAYEHPFNLNSKCVRTTFLRAESSTRRSLFITNFVDSIGLLTRVYGVASWNSQSIGYNVSYFALPDLSTEFSVLDVVYTNYILLHSCINKRNAVWMLSRKRYLEPYFIDRAVNVLEQNGLSISLLQEIEQALLSELKNDIDSEIIDINLPRNHLSQFFNNIPKFTKKLNQTGNKFYKEFLNSAEYDKEICWGYEYECKKPYHVHKCPGNHSGYVSSKEAQFDVFHAQADFGFIKDQRKQMFLYCEPYRFDDSSLECSKYLRFCRGRNLMFNFTDLVLRKEPFRWDNNVLKKGDIGGYCNFNERLFNEEEQMSHMSALQSWAPELKNFVSLDKRPIANNMCDVIIEKPTFLMKIDSTYNMYHHFCDFFNLYASQHLNFTHQSSFSTDIQILIWETYDYYSPFAQVFSVFSENDLLTLNNFKGQKVCFKNIVFPLLPRMIFGLYYNTPLINGCENSALFQTFSEHILHRLHIKRYPPIDKKIRITFLSRNTRYRNVLNEKELIKRISKNEDYDVRRVVYDKNIKFIDQLKITQNSDIFIGMHGAGLTHLLFLPKWATLFELYNCGDPNCYKDLARLRGVNYITWEDDAFLESFEAGYSEPGHEKFKNYKFDADEFGRLVAKAAKNVKNHPDYKEYIKKIQKHDEL</sequence>
<dbReference type="GO" id="GO:0000302">
    <property type="term" value="P:response to reactive oxygen species"/>
    <property type="evidence" value="ECO:0007669"/>
    <property type="project" value="TreeGrafter"/>
</dbReference>
<dbReference type="InterPro" id="IPR000566">
    <property type="entry name" value="Lipocln_cytosolic_FA-bd_dom"/>
</dbReference>
<dbReference type="GO" id="GO:0016757">
    <property type="term" value="F:glycosyltransferase activity"/>
    <property type="evidence" value="ECO:0007669"/>
    <property type="project" value="InterPro"/>
</dbReference>
<evidence type="ECO:0000313" key="3">
    <source>
        <dbReference type="EMBL" id="KAG5675123.1"/>
    </source>
</evidence>
<dbReference type="EMBL" id="JADBJN010000002">
    <property type="protein sequence ID" value="KAG5675123.1"/>
    <property type="molecule type" value="Genomic_DNA"/>
</dbReference>
<dbReference type="Gene3D" id="2.40.128.20">
    <property type="match status" value="2"/>
</dbReference>
<evidence type="ECO:0000313" key="4">
    <source>
        <dbReference type="Proteomes" id="UP001107558"/>
    </source>
</evidence>